<evidence type="ECO:0000313" key="1">
    <source>
        <dbReference type="EMBL" id="CAL1687096.1"/>
    </source>
</evidence>
<evidence type="ECO:0000313" key="2">
    <source>
        <dbReference type="Proteomes" id="UP001497644"/>
    </source>
</evidence>
<organism evidence="1 2">
    <name type="scientific">Lasius platythorax</name>
    <dbReference type="NCBI Taxonomy" id="488582"/>
    <lineage>
        <taxon>Eukaryota</taxon>
        <taxon>Metazoa</taxon>
        <taxon>Ecdysozoa</taxon>
        <taxon>Arthropoda</taxon>
        <taxon>Hexapoda</taxon>
        <taxon>Insecta</taxon>
        <taxon>Pterygota</taxon>
        <taxon>Neoptera</taxon>
        <taxon>Endopterygota</taxon>
        <taxon>Hymenoptera</taxon>
        <taxon>Apocrita</taxon>
        <taxon>Aculeata</taxon>
        <taxon>Formicoidea</taxon>
        <taxon>Formicidae</taxon>
        <taxon>Formicinae</taxon>
        <taxon>Lasius</taxon>
        <taxon>Lasius</taxon>
    </lineage>
</organism>
<proteinExistence type="predicted"/>
<sequence>MSAMRAWGCATGLTTMSISQRRNSESTHQTTLALTPGLHNKAVPIFIELRAIVPRTGEPADPRRFHLRFSRYSRRDATRQLDKNFRNATNRERAWKKVSVLVPNCDRFVGIAESTRSRVVIGTKSDADGSGENEYRT</sequence>
<gene>
    <name evidence="1" type="ORF">LPLAT_LOCUS12362</name>
</gene>
<name>A0AAV2P2M6_9HYME</name>
<dbReference type="EMBL" id="OZ034830">
    <property type="protein sequence ID" value="CAL1687096.1"/>
    <property type="molecule type" value="Genomic_DNA"/>
</dbReference>
<dbReference type="AlphaFoldDB" id="A0AAV2P2M6"/>
<protein>
    <submittedName>
        <fullName evidence="1">Uncharacterized protein</fullName>
    </submittedName>
</protein>
<accession>A0AAV2P2M6</accession>
<keyword evidence="2" id="KW-1185">Reference proteome</keyword>
<reference evidence="1" key="1">
    <citation type="submission" date="2024-04" db="EMBL/GenBank/DDBJ databases">
        <authorList>
            <consortium name="Molecular Ecology Group"/>
        </authorList>
    </citation>
    <scope>NUCLEOTIDE SEQUENCE</scope>
</reference>
<dbReference type="Proteomes" id="UP001497644">
    <property type="component" value="Chromosome 7"/>
</dbReference>